<comment type="PTM">
    <text evidence="9">Sulfation is important for activity and for the binding to a putative membrane receptor.</text>
</comment>
<feature type="chain" id="PRO_5043091740" description="Phytosulfokine" evidence="9">
    <location>
        <begin position="22"/>
        <end position="76"/>
    </location>
</feature>
<evidence type="ECO:0000256" key="9">
    <source>
        <dbReference type="RuleBase" id="RU368031"/>
    </source>
</evidence>
<dbReference type="Pfam" id="PF06404">
    <property type="entry name" value="PSK"/>
    <property type="match status" value="1"/>
</dbReference>
<keyword evidence="3 9" id="KW-0217">Developmental protein</keyword>
<dbReference type="GO" id="GO:0008083">
    <property type="term" value="F:growth factor activity"/>
    <property type="evidence" value="ECO:0007669"/>
    <property type="project" value="UniProtKB-UniRule"/>
</dbReference>
<comment type="PTM">
    <text evidence="9">PSK-alpha is produced by endopeptidase digestion. PSK-beta is produced from PSK-alpha by exopeptidase digestion.</text>
</comment>
<comment type="similarity">
    <text evidence="2 9">Belongs to the phytosulfokine family.</text>
</comment>
<dbReference type="GO" id="GO:0030154">
    <property type="term" value="P:cell differentiation"/>
    <property type="evidence" value="ECO:0007669"/>
    <property type="project" value="UniProtKB-UniRule"/>
</dbReference>
<evidence type="ECO:0000256" key="4">
    <source>
        <dbReference type="ARBA" id="ARBA00022525"/>
    </source>
</evidence>
<keyword evidence="4 9" id="KW-0964">Secreted</keyword>
<comment type="caution">
    <text evidence="10">The sequence shown here is derived from an EMBL/GenBank/DDBJ whole genome shotgun (WGS) entry which is preliminary data.</text>
</comment>
<reference evidence="10 11" key="1">
    <citation type="submission" date="2024-03" db="EMBL/GenBank/DDBJ databases">
        <authorList>
            <person name="Martinez-Hernandez J."/>
        </authorList>
    </citation>
    <scope>NUCLEOTIDE SEQUENCE [LARGE SCALE GENOMIC DNA]</scope>
</reference>
<dbReference type="AlphaFoldDB" id="A0AAV1WQJ5"/>
<evidence type="ECO:0000256" key="1">
    <source>
        <dbReference type="ARBA" id="ARBA00004613"/>
    </source>
</evidence>
<proteinExistence type="inferred from homology"/>
<keyword evidence="5 9" id="KW-0765">Sulfation</keyword>
<dbReference type="GO" id="GO:0005576">
    <property type="term" value="C:extracellular region"/>
    <property type="evidence" value="ECO:0007669"/>
    <property type="project" value="UniProtKB-SubCell"/>
</dbReference>
<evidence type="ECO:0000313" key="11">
    <source>
        <dbReference type="Proteomes" id="UP001497480"/>
    </source>
</evidence>
<dbReference type="EMBL" id="CAXHTB010000009">
    <property type="protein sequence ID" value="CAL0311599.1"/>
    <property type="molecule type" value="Genomic_DNA"/>
</dbReference>
<evidence type="ECO:0000256" key="2">
    <source>
        <dbReference type="ARBA" id="ARBA00010781"/>
    </source>
</evidence>
<comment type="subcellular location">
    <subcellularLocation>
        <location evidence="1 9">Secreted</location>
    </subcellularLocation>
</comment>
<gene>
    <name evidence="10" type="ORF">LLUT_LOCUS12659</name>
</gene>
<accession>A0AAV1WQJ5</accession>
<keyword evidence="8 9" id="KW-0339">Growth factor</keyword>
<keyword evidence="6 9" id="KW-0732">Signal</keyword>
<organism evidence="10 11">
    <name type="scientific">Lupinus luteus</name>
    <name type="common">European yellow lupine</name>
    <dbReference type="NCBI Taxonomy" id="3873"/>
    <lineage>
        <taxon>Eukaryota</taxon>
        <taxon>Viridiplantae</taxon>
        <taxon>Streptophyta</taxon>
        <taxon>Embryophyta</taxon>
        <taxon>Tracheophyta</taxon>
        <taxon>Spermatophyta</taxon>
        <taxon>Magnoliopsida</taxon>
        <taxon>eudicotyledons</taxon>
        <taxon>Gunneridae</taxon>
        <taxon>Pentapetalae</taxon>
        <taxon>rosids</taxon>
        <taxon>fabids</taxon>
        <taxon>Fabales</taxon>
        <taxon>Fabaceae</taxon>
        <taxon>Papilionoideae</taxon>
        <taxon>50 kb inversion clade</taxon>
        <taxon>genistoids sensu lato</taxon>
        <taxon>core genistoids</taxon>
        <taxon>Genisteae</taxon>
        <taxon>Lupinus</taxon>
    </lineage>
</organism>
<evidence type="ECO:0000313" key="10">
    <source>
        <dbReference type="EMBL" id="CAL0311599.1"/>
    </source>
</evidence>
<evidence type="ECO:0000256" key="5">
    <source>
        <dbReference type="ARBA" id="ARBA00022641"/>
    </source>
</evidence>
<evidence type="ECO:0000256" key="6">
    <source>
        <dbReference type="ARBA" id="ARBA00022729"/>
    </source>
</evidence>
<comment type="function">
    <text evidence="9">Promotes plant cell differentiation, organogenesis and somatic embryogenesis as well as cell proliferation.</text>
</comment>
<feature type="signal peptide" evidence="9">
    <location>
        <begin position="1"/>
        <end position="21"/>
    </location>
</feature>
<dbReference type="Proteomes" id="UP001497480">
    <property type="component" value="Unassembled WGS sequence"/>
</dbReference>
<dbReference type="GO" id="GO:0008283">
    <property type="term" value="P:cell population proliferation"/>
    <property type="evidence" value="ECO:0007669"/>
    <property type="project" value="UniProtKB-UniRule"/>
</dbReference>
<protein>
    <recommendedName>
        <fullName evidence="9">Phytosulfokine</fullName>
    </recommendedName>
    <component>
        <recommendedName>
            <fullName evidence="9">Phytosulfokine-alpha</fullName>
            <shortName evidence="9">PSK-alpha</shortName>
            <shortName evidence="9">Phytosulfokine-a</shortName>
        </recommendedName>
    </component>
    <component>
        <recommendedName>
            <fullName evidence="9">Phytosulfokine-beta</fullName>
            <shortName evidence="9">PSK-beta</shortName>
            <shortName evidence="9">Phytosulfokine-b</shortName>
        </recommendedName>
    </component>
</protein>
<evidence type="ECO:0000256" key="3">
    <source>
        <dbReference type="ARBA" id="ARBA00022473"/>
    </source>
</evidence>
<dbReference type="PANTHER" id="PTHR33285:SF55">
    <property type="entry name" value="PHYTOSULFOKINES 3"/>
    <property type="match status" value="1"/>
</dbReference>
<dbReference type="InterPro" id="IPR009438">
    <property type="entry name" value="Phytosulfokine"/>
</dbReference>
<name>A0AAV1WQJ5_LUPLU</name>
<evidence type="ECO:0000256" key="7">
    <source>
        <dbReference type="ARBA" id="ARBA00022782"/>
    </source>
</evidence>
<keyword evidence="11" id="KW-1185">Reference proteome</keyword>
<keyword evidence="7 9" id="KW-0221">Differentiation</keyword>
<dbReference type="PANTHER" id="PTHR33285">
    <property type="entry name" value="PHYTOSULFOKINES 3"/>
    <property type="match status" value="1"/>
</dbReference>
<evidence type="ECO:0000256" key="8">
    <source>
        <dbReference type="ARBA" id="ARBA00023030"/>
    </source>
</evidence>
<sequence>MTKIIALFFTALFLCYALTHSTRHEPSFHNESSVVTQHQDVMGVDKSCEGAGEDERSMKRTLTAHIDYIYTDNYEP</sequence>